<keyword evidence="1" id="KW-0812">Transmembrane</keyword>
<dbReference type="EMBL" id="UINC01180377">
    <property type="protein sequence ID" value="SVD89540.1"/>
    <property type="molecule type" value="Genomic_DNA"/>
</dbReference>
<feature type="domain" description="Tyrosine-protein kinase G-rich" evidence="2">
    <location>
        <begin position="129"/>
        <end position="206"/>
    </location>
</feature>
<proteinExistence type="predicted"/>
<organism evidence="3">
    <name type="scientific">marine metagenome</name>
    <dbReference type="NCBI Taxonomy" id="408172"/>
    <lineage>
        <taxon>unclassified sequences</taxon>
        <taxon>metagenomes</taxon>
        <taxon>ecological metagenomes</taxon>
    </lineage>
</organism>
<sequence length="217" mass="24543">DRPKWFAPKKWLKNFLPENPYPAEPQSKFLENAMEKLDELITVEEEISGLIVVSVLMKDPGLAADITNYIASFVKGFISNEQNKEAVKNKKFINNQMLMAKDDLANSESKLTDFFKQNPLPSGNPDLQLEQGRLTRDVEENQAVYITLRQQYEIAKIEVEKDRLLVNVLDVGESAVKKSKPNRVLIFLLSFFGGLSLAVTGVLIQENSATSRQKVIQ</sequence>
<reference evidence="3" key="1">
    <citation type="submission" date="2018-05" db="EMBL/GenBank/DDBJ databases">
        <authorList>
            <person name="Lanie J.A."/>
            <person name="Ng W.-L."/>
            <person name="Kazmierczak K.M."/>
            <person name="Andrzejewski T.M."/>
            <person name="Davidsen T.M."/>
            <person name="Wayne K.J."/>
            <person name="Tettelin H."/>
            <person name="Glass J.I."/>
            <person name="Rusch D."/>
            <person name="Podicherti R."/>
            <person name="Tsui H.-C.T."/>
            <person name="Winkler M.E."/>
        </authorList>
    </citation>
    <scope>NUCLEOTIDE SEQUENCE</scope>
</reference>
<gene>
    <name evidence="3" type="ORF">METZ01_LOCUS442394</name>
</gene>
<dbReference type="InterPro" id="IPR050445">
    <property type="entry name" value="Bact_polysacc_biosynth/exp"/>
</dbReference>
<dbReference type="InterPro" id="IPR032807">
    <property type="entry name" value="GNVR"/>
</dbReference>
<evidence type="ECO:0000259" key="2">
    <source>
        <dbReference type="Pfam" id="PF13807"/>
    </source>
</evidence>
<feature type="non-terminal residue" evidence="3">
    <location>
        <position position="1"/>
    </location>
</feature>
<keyword evidence="1" id="KW-0472">Membrane</keyword>
<evidence type="ECO:0000256" key="1">
    <source>
        <dbReference type="SAM" id="Phobius"/>
    </source>
</evidence>
<dbReference type="PANTHER" id="PTHR32309:SF13">
    <property type="entry name" value="FERRIC ENTEROBACTIN TRANSPORT PROTEIN FEPE"/>
    <property type="match status" value="1"/>
</dbReference>
<protein>
    <recommendedName>
        <fullName evidence="2">Tyrosine-protein kinase G-rich domain-containing protein</fullName>
    </recommendedName>
</protein>
<dbReference type="GO" id="GO:0004713">
    <property type="term" value="F:protein tyrosine kinase activity"/>
    <property type="evidence" value="ECO:0007669"/>
    <property type="project" value="TreeGrafter"/>
</dbReference>
<dbReference type="GO" id="GO:0005886">
    <property type="term" value="C:plasma membrane"/>
    <property type="evidence" value="ECO:0007669"/>
    <property type="project" value="TreeGrafter"/>
</dbReference>
<dbReference type="PANTHER" id="PTHR32309">
    <property type="entry name" value="TYROSINE-PROTEIN KINASE"/>
    <property type="match status" value="1"/>
</dbReference>
<evidence type="ECO:0000313" key="3">
    <source>
        <dbReference type="EMBL" id="SVD89540.1"/>
    </source>
</evidence>
<accession>A0A382Z2K3</accession>
<feature type="transmembrane region" description="Helical" evidence="1">
    <location>
        <begin position="184"/>
        <end position="204"/>
    </location>
</feature>
<name>A0A382Z2K3_9ZZZZ</name>
<dbReference type="Pfam" id="PF13807">
    <property type="entry name" value="GNVR"/>
    <property type="match status" value="1"/>
</dbReference>
<keyword evidence="1" id="KW-1133">Transmembrane helix</keyword>
<dbReference type="AlphaFoldDB" id="A0A382Z2K3"/>